<evidence type="ECO:0000256" key="2">
    <source>
        <dbReference type="ARBA" id="ARBA00023295"/>
    </source>
</evidence>
<evidence type="ECO:0000259" key="3">
    <source>
        <dbReference type="Pfam" id="PF01156"/>
    </source>
</evidence>
<dbReference type="PANTHER" id="PTHR12304">
    <property type="entry name" value="INOSINE-URIDINE PREFERRING NUCLEOSIDE HYDROLASE"/>
    <property type="match status" value="1"/>
</dbReference>
<dbReference type="SUPFAM" id="SSF53590">
    <property type="entry name" value="Nucleoside hydrolase"/>
    <property type="match status" value="1"/>
</dbReference>
<organism evidence="4 5">
    <name type="scientific">Thermocatellispora tengchongensis</name>
    <dbReference type="NCBI Taxonomy" id="1073253"/>
    <lineage>
        <taxon>Bacteria</taxon>
        <taxon>Bacillati</taxon>
        <taxon>Actinomycetota</taxon>
        <taxon>Actinomycetes</taxon>
        <taxon>Streptosporangiales</taxon>
        <taxon>Streptosporangiaceae</taxon>
        <taxon>Thermocatellispora</taxon>
    </lineage>
</organism>
<gene>
    <name evidence="4" type="ORF">HNP84_006246</name>
</gene>
<dbReference type="RefSeq" id="WP_221336924.1">
    <property type="nucleotide sequence ID" value="NZ_BAABIX010000011.1"/>
</dbReference>
<dbReference type="InterPro" id="IPR023186">
    <property type="entry name" value="IUNH"/>
</dbReference>
<dbReference type="EC" id="3.2.2.1" evidence="4"/>
<evidence type="ECO:0000256" key="1">
    <source>
        <dbReference type="ARBA" id="ARBA00022801"/>
    </source>
</evidence>
<accession>A0A840PBY6</accession>
<dbReference type="InterPro" id="IPR001910">
    <property type="entry name" value="Inosine/uridine_hydrolase_dom"/>
</dbReference>
<dbReference type="EMBL" id="JACHGN010000014">
    <property type="protein sequence ID" value="MBB5136499.1"/>
    <property type="molecule type" value="Genomic_DNA"/>
</dbReference>
<dbReference type="Gene3D" id="3.90.245.10">
    <property type="entry name" value="Ribonucleoside hydrolase-like"/>
    <property type="match status" value="1"/>
</dbReference>
<feature type="domain" description="Inosine/uridine-preferring nucleoside hydrolase" evidence="3">
    <location>
        <begin position="6"/>
        <end position="296"/>
    </location>
</feature>
<evidence type="ECO:0000313" key="5">
    <source>
        <dbReference type="Proteomes" id="UP000578449"/>
    </source>
</evidence>
<dbReference type="AlphaFoldDB" id="A0A840PBY6"/>
<dbReference type="InterPro" id="IPR036452">
    <property type="entry name" value="Ribo_hydro-like"/>
</dbReference>
<dbReference type="GO" id="GO:0005829">
    <property type="term" value="C:cytosol"/>
    <property type="evidence" value="ECO:0007669"/>
    <property type="project" value="TreeGrafter"/>
</dbReference>
<evidence type="ECO:0000313" key="4">
    <source>
        <dbReference type="EMBL" id="MBB5136499.1"/>
    </source>
</evidence>
<name>A0A840PBY6_9ACTN</name>
<keyword evidence="1 4" id="KW-0378">Hydrolase</keyword>
<sequence length="320" mass="33303">MTAKKIIIDCDPGIDDALAIVLAHGSPELEIVGITTVGGNVGLEHTTANALKLREFLGLHGVPVTAGSAGPLLRARVDAAEVHGDSGLGAARLPEPRLRAAPGHAVDFIIDAIAADPGEITLVAIGPLTNVALAVRKEPKLAEMVRELVILGGSYTRGNFTPAAEFNIAADPEAAAIVFEAGWTVTTIGLDAAKHALATGWVVEEMRAMGRLGADLLVPCVEFYGLATAADGPAIYDACAVAHVIDPTLHVFAPAEVNVETVGRWTYGMTVTDFDVRPGRANARVATSLDVARFWDLVLPAYREAAARMGAAETTAEPAP</sequence>
<comment type="caution">
    <text evidence="4">The sequence shown here is derived from an EMBL/GenBank/DDBJ whole genome shotgun (WGS) entry which is preliminary data.</text>
</comment>
<dbReference type="CDD" id="cd02651">
    <property type="entry name" value="nuc_hydro_IU_UC_XIUA"/>
    <property type="match status" value="1"/>
</dbReference>
<dbReference type="GO" id="GO:0006152">
    <property type="term" value="P:purine nucleoside catabolic process"/>
    <property type="evidence" value="ECO:0007669"/>
    <property type="project" value="TreeGrafter"/>
</dbReference>
<protein>
    <submittedName>
        <fullName evidence="4">Purine nucleosidase</fullName>
        <ecNumber evidence="4">3.2.2.1</ecNumber>
    </submittedName>
</protein>
<dbReference type="GO" id="GO:0008477">
    <property type="term" value="F:purine nucleosidase activity"/>
    <property type="evidence" value="ECO:0007669"/>
    <property type="project" value="UniProtKB-EC"/>
</dbReference>
<dbReference type="PANTHER" id="PTHR12304:SF4">
    <property type="entry name" value="URIDINE NUCLEOSIDASE"/>
    <property type="match status" value="1"/>
</dbReference>
<reference evidence="4 5" key="1">
    <citation type="submission" date="2020-08" db="EMBL/GenBank/DDBJ databases">
        <title>Genomic Encyclopedia of Type Strains, Phase IV (KMG-IV): sequencing the most valuable type-strain genomes for metagenomic binning, comparative biology and taxonomic classification.</title>
        <authorList>
            <person name="Goeker M."/>
        </authorList>
    </citation>
    <scope>NUCLEOTIDE SEQUENCE [LARGE SCALE GENOMIC DNA]</scope>
    <source>
        <strain evidence="4 5">DSM 45615</strain>
    </source>
</reference>
<proteinExistence type="predicted"/>
<dbReference type="Pfam" id="PF01156">
    <property type="entry name" value="IU_nuc_hydro"/>
    <property type="match status" value="1"/>
</dbReference>
<keyword evidence="2 4" id="KW-0326">Glycosidase</keyword>
<keyword evidence="5" id="KW-1185">Reference proteome</keyword>
<dbReference type="Proteomes" id="UP000578449">
    <property type="component" value="Unassembled WGS sequence"/>
</dbReference>